<dbReference type="EMBL" id="JALIGE010000076">
    <property type="protein sequence ID" value="MCS2163702.1"/>
    <property type="molecule type" value="Genomic_DNA"/>
</dbReference>
<reference evidence="1 2" key="1">
    <citation type="submission" date="2022-04" db="EMBL/GenBank/DDBJ databases">
        <title>Proposal of a three novel species of Scandinavium, Scandinavium hiltneri, Scandinavium manionii, Scandinavium tedordense.</title>
        <authorList>
            <person name="Maddock D.W."/>
            <person name="Brady C.L."/>
            <person name="Denman S."/>
            <person name="Arnold D."/>
        </authorList>
    </citation>
    <scope>NUCLEOTIDE SEQUENCE [LARGE SCALE GENOMIC DNA]</scope>
    <source>
        <strain evidence="1 2">H11S7</strain>
    </source>
</reference>
<evidence type="ECO:0000313" key="1">
    <source>
        <dbReference type="EMBL" id="MCS2163702.1"/>
    </source>
</evidence>
<gene>
    <name evidence="1" type="ORF">MUU47_21760</name>
</gene>
<sequence length="83" mass="9241">MALDPNHNTTAAIKFMRVKYEQRKQNDQYSGASGLLIDNDPHRFAYIEAAITTGSVRIRYLVEHDGEIAPVGRVEVVPEGGLE</sequence>
<evidence type="ECO:0000313" key="2">
    <source>
        <dbReference type="Proteomes" id="UP001205357"/>
    </source>
</evidence>
<protein>
    <submittedName>
        <fullName evidence="1">Uncharacterized protein</fullName>
    </submittedName>
</protein>
<name>A0ABT2E729_9ENTR</name>
<accession>A0ABT2E729</accession>
<proteinExistence type="predicted"/>
<dbReference type="RefSeq" id="WP_258990237.1">
    <property type="nucleotide sequence ID" value="NZ_JALIGE010000076.1"/>
</dbReference>
<organism evidence="1 2">
    <name type="scientific">Scandinavium hiltneri</name>
    <dbReference type="NCBI Taxonomy" id="2926519"/>
    <lineage>
        <taxon>Bacteria</taxon>
        <taxon>Pseudomonadati</taxon>
        <taxon>Pseudomonadota</taxon>
        <taxon>Gammaproteobacteria</taxon>
        <taxon>Enterobacterales</taxon>
        <taxon>Enterobacteriaceae</taxon>
        <taxon>Scandinavium</taxon>
    </lineage>
</organism>
<keyword evidence="2" id="KW-1185">Reference proteome</keyword>
<comment type="caution">
    <text evidence="1">The sequence shown here is derived from an EMBL/GenBank/DDBJ whole genome shotgun (WGS) entry which is preliminary data.</text>
</comment>
<dbReference type="Proteomes" id="UP001205357">
    <property type="component" value="Unassembled WGS sequence"/>
</dbReference>